<comment type="similarity">
    <text evidence="1">Belongs to the helicase family. RecQ subfamily.</text>
</comment>
<feature type="domain" description="Helicase ATP-binding" evidence="7">
    <location>
        <begin position="72"/>
        <end position="208"/>
    </location>
</feature>
<keyword evidence="2" id="KW-0238">DNA-binding</keyword>
<gene>
    <name evidence="8" type="ORF">C8R41DRAFT_858211</name>
</gene>
<evidence type="ECO:0000256" key="1">
    <source>
        <dbReference type="ARBA" id="ARBA00005446"/>
    </source>
</evidence>
<dbReference type="GO" id="GO:0016787">
    <property type="term" value="F:hydrolase activity"/>
    <property type="evidence" value="ECO:0007669"/>
    <property type="project" value="UniProtKB-KW"/>
</dbReference>
<dbReference type="EMBL" id="JANVFT010000124">
    <property type="protein sequence ID" value="KAJ4465613.1"/>
    <property type="molecule type" value="Genomic_DNA"/>
</dbReference>
<evidence type="ECO:0000256" key="4">
    <source>
        <dbReference type="ARBA" id="ARBA00034617"/>
    </source>
</evidence>
<dbReference type="Gene3D" id="3.40.50.300">
    <property type="entry name" value="P-loop containing nucleotide triphosphate hydrolases"/>
    <property type="match status" value="1"/>
</dbReference>
<organism evidence="8 9">
    <name type="scientific">Lentinula lateritia</name>
    <dbReference type="NCBI Taxonomy" id="40482"/>
    <lineage>
        <taxon>Eukaryota</taxon>
        <taxon>Fungi</taxon>
        <taxon>Dikarya</taxon>
        <taxon>Basidiomycota</taxon>
        <taxon>Agaricomycotina</taxon>
        <taxon>Agaricomycetes</taxon>
        <taxon>Agaricomycetidae</taxon>
        <taxon>Agaricales</taxon>
        <taxon>Marasmiineae</taxon>
        <taxon>Omphalotaceae</taxon>
        <taxon>Lentinula</taxon>
    </lineage>
</organism>
<keyword evidence="3" id="KW-0413">Isomerase</keyword>
<name>A0ABQ8V4C3_9AGAR</name>
<evidence type="ECO:0000259" key="7">
    <source>
        <dbReference type="PROSITE" id="PS51192"/>
    </source>
</evidence>
<dbReference type="PROSITE" id="PS51192">
    <property type="entry name" value="HELICASE_ATP_BIND_1"/>
    <property type="match status" value="1"/>
</dbReference>
<reference evidence="8" key="1">
    <citation type="submission" date="2022-08" db="EMBL/GenBank/DDBJ databases">
        <title>A Global Phylogenomic Analysis of the Shiitake Genus Lentinula.</title>
        <authorList>
            <consortium name="DOE Joint Genome Institute"/>
            <person name="Sierra-Patev S."/>
            <person name="Min B."/>
            <person name="Naranjo-Ortiz M."/>
            <person name="Looney B."/>
            <person name="Konkel Z."/>
            <person name="Slot J.C."/>
            <person name="Sakamoto Y."/>
            <person name="Steenwyk J.L."/>
            <person name="Rokas A."/>
            <person name="Carro J."/>
            <person name="Camarero S."/>
            <person name="Ferreira P."/>
            <person name="Molpeceres G."/>
            <person name="Ruiz-Duenas F.J."/>
            <person name="Serrano A."/>
            <person name="Henrissat B."/>
            <person name="Drula E."/>
            <person name="Hughes K.W."/>
            <person name="Mata J.L."/>
            <person name="Ishikawa N.K."/>
            <person name="Vargas-Isla R."/>
            <person name="Ushijima S."/>
            <person name="Smith C.A."/>
            <person name="Ahrendt S."/>
            <person name="Andreopoulos W."/>
            <person name="He G."/>
            <person name="Labutti K."/>
            <person name="Lipzen A."/>
            <person name="Ng V."/>
            <person name="Riley R."/>
            <person name="Sandor L."/>
            <person name="Barry K."/>
            <person name="Martinez A.T."/>
            <person name="Xiao Y."/>
            <person name="Gibbons J.G."/>
            <person name="Terashima K."/>
            <person name="Grigoriev I.V."/>
            <person name="Hibbett D.S."/>
        </authorList>
    </citation>
    <scope>NUCLEOTIDE SEQUENCE</scope>
    <source>
        <strain evidence="8">RHP3577 ss4</strain>
    </source>
</reference>
<evidence type="ECO:0000256" key="3">
    <source>
        <dbReference type="ARBA" id="ARBA00023235"/>
    </source>
</evidence>
<keyword evidence="9" id="KW-1185">Reference proteome</keyword>
<comment type="catalytic activity">
    <reaction evidence="4">
        <text>Couples ATP hydrolysis with the unwinding of duplex DNA by translocating in the 3'-5' direction.</text>
        <dbReference type="EC" id="5.6.2.4"/>
    </reaction>
</comment>
<dbReference type="PANTHER" id="PTHR13710">
    <property type="entry name" value="DNA HELICASE RECQ FAMILY MEMBER"/>
    <property type="match status" value="1"/>
</dbReference>
<evidence type="ECO:0000256" key="5">
    <source>
        <dbReference type="ARBA" id="ARBA00034808"/>
    </source>
</evidence>
<evidence type="ECO:0000313" key="9">
    <source>
        <dbReference type="Proteomes" id="UP001150217"/>
    </source>
</evidence>
<sequence>MSFWPQTPPVSQYRSPPGTPRRRKIVHSSSRSTQGLKTCLPQHISTPEHVQSTLKAELSLNFEPDAWQAHTIHRVLQGYDGMVVAATSLGKSLIFEGTAKLAGSGKAVVVICPLKSLERDQAQHAINKGLVADTINEDTEKTPELWRRVRNTSQLIYISPETTKSDLFRREVWNHHSFRNRVAAAFVDETHVIDEWGNDKFRPVHLGLHCYPYIIP</sequence>
<dbReference type="PANTHER" id="PTHR13710:SF105">
    <property type="entry name" value="ATP-DEPENDENT DNA HELICASE Q1"/>
    <property type="match status" value="1"/>
</dbReference>
<protein>
    <recommendedName>
        <fullName evidence="5">DNA 3'-5' helicase</fullName>
        <ecNumber evidence="5">5.6.2.4</ecNumber>
    </recommendedName>
</protein>
<accession>A0ABQ8V4C3</accession>
<dbReference type="SUPFAM" id="SSF52540">
    <property type="entry name" value="P-loop containing nucleoside triphosphate hydrolases"/>
    <property type="match status" value="1"/>
</dbReference>
<feature type="region of interest" description="Disordered" evidence="6">
    <location>
        <begin position="1"/>
        <end position="33"/>
    </location>
</feature>
<evidence type="ECO:0000256" key="2">
    <source>
        <dbReference type="ARBA" id="ARBA00023125"/>
    </source>
</evidence>
<dbReference type="InterPro" id="IPR027417">
    <property type="entry name" value="P-loop_NTPase"/>
</dbReference>
<dbReference type="Proteomes" id="UP001150217">
    <property type="component" value="Unassembled WGS sequence"/>
</dbReference>
<comment type="caution">
    <text evidence="8">The sequence shown here is derived from an EMBL/GenBank/DDBJ whole genome shotgun (WGS) entry which is preliminary data.</text>
</comment>
<keyword evidence="8" id="KW-0378">Hydrolase</keyword>
<dbReference type="EC" id="5.6.2.4" evidence="5"/>
<dbReference type="Pfam" id="PF00270">
    <property type="entry name" value="DEAD"/>
    <property type="match status" value="1"/>
</dbReference>
<dbReference type="InterPro" id="IPR011545">
    <property type="entry name" value="DEAD/DEAH_box_helicase_dom"/>
</dbReference>
<evidence type="ECO:0000256" key="6">
    <source>
        <dbReference type="SAM" id="MobiDB-lite"/>
    </source>
</evidence>
<proteinExistence type="inferred from homology"/>
<dbReference type="InterPro" id="IPR014001">
    <property type="entry name" value="Helicase_ATP-bd"/>
</dbReference>
<evidence type="ECO:0000313" key="8">
    <source>
        <dbReference type="EMBL" id="KAJ4465613.1"/>
    </source>
</evidence>